<protein>
    <submittedName>
        <fullName evidence="1">Phenylacetate-coenzyme A ligase PaaK-like adenylate-forming protein</fullName>
    </submittedName>
</protein>
<dbReference type="EMBL" id="JACHNE010000001">
    <property type="protein sequence ID" value="MBB5799251.1"/>
    <property type="molecule type" value="Genomic_DNA"/>
</dbReference>
<keyword evidence="1" id="KW-0436">Ligase</keyword>
<dbReference type="RefSeq" id="WP_376706838.1">
    <property type="nucleotide sequence ID" value="NZ_JACHNE010000001.1"/>
</dbReference>
<keyword evidence="2" id="KW-1185">Reference proteome</keyword>
<name>A0A7W9HC39_9ACTN</name>
<dbReference type="Proteomes" id="UP000590647">
    <property type="component" value="Unassembled WGS sequence"/>
</dbReference>
<dbReference type="AlphaFoldDB" id="A0A7W9HC39"/>
<proteinExistence type="predicted"/>
<accession>A0A7W9HC39</accession>
<comment type="caution">
    <text evidence="1">The sequence shown here is derived from an EMBL/GenBank/DDBJ whole genome shotgun (WGS) entry which is preliminary data.</text>
</comment>
<reference evidence="1 2" key="1">
    <citation type="submission" date="2020-08" db="EMBL/GenBank/DDBJ databases">
        <title>Sequencing the genomes of 1000 actinobacteria strains.</title>
        <authorList>
            <person name="Klenk H.-P."/>
        </authorList>
    </citation>
    <scope>NUCLEOTIDE SEQUENCE [LARGE SCALE GENOMIC DNA]</scope>
    <source>
        <strain evidence="1 2">DSM 40084</strain>
    </source>
</reference>
<dbReference type="InterPro" id="IPR042099">
    <property type="entry name" value="ANL_N_sf"/>
</dbReference>
<organism evidence="1 2">
    <name type="scientific">Streptomyces caelestis</name>
    <dbReference type="NCBI Taxonomy" id="36816"/>
    <lineage>
        <taxon>Bacteria</taxon>
        <taxon>Bacillati</taxon>
        <taxon>Actinomycetota</taxon>
        <taxon>Actinomycetes</taxon>
        <taxon>Kitasatosporales</taxon>
        <taxon>Streptomycetaceae</taxon>
        <taxon>Streptomyces</taxon>
    </lineage>
</organism>
<evidence type="ECO:0000313" key="2">
    <source>
        <dbReference type="Proteomes" id="UP000590647"/>
    </source>
</evidence>
<evidence type="ECO:0000313" key="1">
    <source>
        <dbReference type="EMBL" id="MBB5799251.1"/>
    </source>
</evidence>
<gene>
    <name evidence="1" type="ORF">HDA41_007215</name>
</gene>
<sequence length="365" mass="40145">MRAEQSILDLPHDADPDPDELVRAAMRWHFSPDTGSPFWLARAASLDFDPLSDVKTYDDLTLFPNVAAELRDVPAADLVPRGYGDRPDIVGVFESGGTTGAPKRVVCPSDWLAKLVDWSNRNLDVHGFPRGADWLGITPSGPHLVGEIFRRSALTHGRYGFQVDLDPRWVKRLIKDGKGTQADAYAEHVIDQAAHILRTQPIGVLTVTPPLLARIAQREELVELVNEKVRAIRWGGTQMDTDTAELYRTEIFPDATLYGHYGSTMILGIAGQRHGTQPGEPCVFDTFSPYITFQVVDPVSGGPVAYGERGQVVMHHVSKALLLPNNLERDTAVRVPAPEGRIGDSAADIAPVERFEDEAVIEGVY</sequence>
<dbReference type="Gene3D" id="3.40.50.12780">
    <property type="entry name" value="N-terminal domain of ligase-like"/>
    <property type="match status" value="1"/>
</dbReference>
<dbReference type="GO" id="GO:0016874">
    <property type="term" value="F:ligase activity"/>
    <property type="evidence" value="ECO:0007669"/>
    <property type="project" value="UniProtKB-KW"/>
</dbReference>
<dbReference type="SUPFAM" id="SSF56801">
    <property type="entry name" value="Acetyl-CoA synthetase-like"/>
    <property type="match status" value="1"/>
</dbReference>